<comment type="caution">
    <text evidence="1">The sequence shown here is derived from an EMBL/GenBank/DDBJ whole genome shotgun (WGS) entry which is preliminary data.</text>
</comment>
<protein>
    <submittedName>
        <fullName evidence="1">Uncharacterized protein</fullName>
    </submittedName>
</protein>
<sequence>MKCDDGCRIFKSCFSQNFYHEQEEDFLKSQIFRKQIFKQKYMVADFFAFDIAHFLFTNIDAILINFVNNHSHVI</sequence>
<organism evidence="1 2">
    <name type="scientific">Candidatus Xenolissoclinum pacificiensis L6</name>
    <dbReference type="NCBI Taxonomy" id="1401685"/>
    <lineage>
        <taxon>Bacteria</taxon>
        <taxon>Pseudomonadati</taxon>
        <taxon>Pseudomonadota</taxon>
        <taxon>Alphaproteobacteria</taxon>
        <taxon>Rickettsiales</taxon>
        <taxon>Anaplasmataceae</taxon>
        <taxon>Candidatus Xenolissoclinum</taxon>
    </lineage>
</organism>
<dbReference type="AlphaFoldDB" id="W2V0Y5"/>
<accession>W2V0Y5</accession>
<dbReference type="Proteomes" id="UP000018951">
    <property type="component" value="Unassembled WGS sequence"/>
</dbReference>
<name>W2V0Y5_9RICK</name>
<reference evidence="1 2" key="1">
    <citation type="journal article" date="2013" name="PLoS ONE">
        <title>Bacterial endosymbiosis in a chordate host: long-term co-evolution and conservation of secondary metabolism.</title>
        <authorList>
            <person name="Kwan J.C."/>
            <person name="Schmidt E.W."/>
        </authorList>
    </citation>
    <scope>NUCLEOTIDE SEQUENCE [LARGE SCALE GENOMIC DNA]</scope>
    <source>
        <strain evidence="2">L6</strain>
    </source>
</reference>
<dbReference type="EMBL" id="AXCJ01000001">
    <property type="protein sequence ID" value="ETO91924.1"/>
    <property type="molecule type" value="Genomic_DNA"/>
</dbReference>
<evidence type="ECO:0000313" key="1">
    <source>
        <dbReference type="EMBL" id="ETO91924.1"/>
    </source>
</evidence>
<proteinExistence type="predicted"/>
<gene>
    <name evidence="1" type="ORF">P857_1104</name>
</gene>
<evidence type="ECO:0000313" key="2">
    <source>
        <dbReference type="Proteomes" id="UP000018951"/>
    </source>
</evidence>
<keyword evidence="2" id="KW-1185">Reference proteome</keyword>